<dbReference type="EMBL" id="AP018817">
    <property type="protein sequence ID" value="BBF70826.1"/>
    <property type="molecule type" value="Genomic_DNA"/>
</dbReference>
<reference evidence="1" key="1">
    <citation type="submission" date="2018-07" db="EMBL/GenBank/DDBJ databases">
        <title>Complete genome sequence of Sphingomonas bisphenolicum strain AO1, a bisphenol A degradative bacterium isolated from Japanese farm field.</title>
        <authorList>
            <person name="Murakami M."/>
            <person name="Koh M."/>
            <person name="Koba S."/>
            <person name="Matsumura Y."/>
        </authorList>
    </citation>
    <scope>NUCLEOTIDE SEQUENCE</scope>
    <source>
        <strain evidence="1">AO1</strain>
    </source>
</reference>
<evidence type="ECO:0008006" key="3">
    <source>
        <dbReference type="Google" id="ProtNLM"/>
    </source>
</evidence>
<sequence length="100" mass="10976">MRGADWGRALKYAPIICSIVLFGGCAAKGELAQSQFDAIADKCGLPRSALKLHGKDELQFQPPQDAKYEAVDCTLTELKAIKIPMKMGFVGNELYREEAK</sequence>
<dbReference type="PROSITE" id="PS51257">
    <property type="entry name" value="PROKAR_LIPOPROTEIN"/>
    <property type="match status" value="1"/>
</dbReference>
<proteinExistence type="predicted"/>
<organism evidence="1 2">
    <name type="scientific">Sphingomonas bisphenolicum</name>
    <dbReference type="NCBI Taxonomy" id="296544"/>
    <lineage>
        <taxon>Bacteria</taxon>
        <taxon>Pseudomonadati</taxon>
        <taxon>Pseudomonadota</taxon>
        <taxon>Alphaproteobacteria</taxon>
        <taxon>Sphingomonadales</taxon>
        <taxon>Sphingomonadaceae</taxon>
        <taxon>Sphingomonas</taxon>
    </lineage>
</organism>
<dbReference type="Proteomes" id="UP001059971">
    <property type="component" value="Chromosome 1"/>
</dbReference>
<accession>A0ABM7G4S8</accession>
<evidence type="ECO:0000313" key="1">
    <source>
        <dbReference type="EMBL" id="BBF70826.1"/>
    </source>
</evidence>
<evidence type="ECO:0000313" key="2">
    <source>
        <dbReference type="Proteomes" id="UP001059971"/>
    </source>
</evidence>
<name>A0ABM7G4S8_9SPHN</name>
<protein>
    <recommendedName>
        <fullName evidence="3">Lipoprotein</fullName>
    </recommendedName>
</protein>
<keyword evidence="2" id="KW-1185">Reference proteome</keyword>
<gene>
    <name evidence="1" type="ORF">SBA_ch1_30260</name>
</gene>